<dbReference type="AlphaFoldDB" id="A0A9J5YF88"/>
<keyword evidence="3" id="KW-1185">Reference proteome</keyword>
<protein>
    <recommendedName>
        <fullName evidence="1">DUF7081 domain-containing protein</fullName>
    </recommendedName>
</protein>
<comment type="caution">
    <text evidence="2">The sequence shown here is derived from an EMBL/GenBank/DDBJ whole genome shotgun (WGS) entry which is preliminary data.</text>
</comment>
<name>A0A9J5YF88_SOLCO</name>
<gene>
    <name evidence="2" type="ORF">H5410_030773</name>
</gene>
<dbReference type="EMBL" id="JACXVP010000006">
    <property type="protein sequence ID" value="KAG5599403.1"/>
    <property type="molecule type" value="Genomic_DNA"/>
</dbReference>
<dbReference type="InterPro" id="IPR055508">
    <property type="entry name" value="DUF7081"/>
</dbReference>
<reference evidence="2 3" key="1">
    <citation type="submission" date="2020-09" db="EMBL/GenBank/DDBJ databases">
        <title>De no assembly of potato wild relative species, Solanum commersonii.</title>
        <authorList>
            <person name="Cho K."/>
        </authorList>
    </citation>
    <scope>NUCLEOTIDE SEQUENCE [LARGE SCALE GENOMIC DNA]</scope>
    <source>
        <strain evidence="2">LZ3.2</strain>
        <tissue evidence="2">Leaf</tissue>
    </source>
</reference>
<sequence length="90" mass="9663">MCGHPTRKGVPQKKLPICGRVKVSEYDSGEGLPYAPVYCTNVGDKWGWRKLSSLPNGEVNNNKRVGLARVGGVGIPSLPVRDPLPLARGP</sequence>
<evidence type="ECO:0000313" key="3">
    <source>
        <dbReference type="Proteomes" id="UP000824120"/>
    </source>
</evidence>
<feature type="domain" description="DUF7081" evidence="1">
    <location>
        <begin position="23"/>
        <end position="50"/>
    </location>
</feature>
<accession>A0A9J5YF88</accession>
<proteinExistence type="predicted"/>
<organism evidence="2 3">
    <name type="scientific">Solanum commersonii</name>
    <name type="common">Commerson's wild potato</name>
    <name type="synonym">Commerson's nightshade</name>
    <dbReference type="NCBI Taxonomy" id="4109"/>
    <lineage>
        <taxon>Eukaryota</taxon>
        <taxon>Viridiplantae</taxon>
        <taxon>Streptophyta</taxon>
        <taxon>Embryophyta</taxon>
        <taxon>Tracheophyta</taxon>
        <taxon>Spermatophyta</taxon>
        <taxon>Magnoliopsida</taxon>
        <taxon>eudicotyledons</taxon>
        <taxon>Gunneridae</taxon>
        <taxon>Pentapetalae</taxon>
        <taxon>asterids</taxon>
        <taxon>lamiids</taxon>
        <taxon>Solanales</taxon>
        <taxon>Solanaceae</taxon>
        <taxon>Solanoideae</taxon>
        <taxon>Solaneae</taxon>
        <taxon>Solanum</taxon>
    </lineage>
</organism>
<evidence type="ECO:0000313" key="2">
    <source>
        <dbReference type="EMBL" id="KAG5599403.1"/>
    </source>
</evidence>
<dbReference type="Proteomes" id="UP000824120">
    <property type="component" value="Chromosome 6"/>
</dbReference>
<evidence type="ECO:0000259" key="1">
    <source>
        <dbReference type="Pfam" id="PF23299"/>
    </source>
</evidence>
<dbReference type="Pfam" id="PF23299">
    <property type="entry name" value="DUF7081"/>
    <property type="match status" value="1"/>
</dbReference>